<organism evidence="9 10">
    <name type="scientific">Kitasatospora xanthocidica</name>
    <dbReference type="NCBI Taxonomy" id="83382"/>
    <lineage>
        <taxon>Bacteria</taxon>
        <taxon>Bacillati</taxon>
        <taxon>Actinomycetota</taxon>
        <taxon>Actinomycetes</taxon>
        <taxon>Kitasatosporales</taxon>
        <taxon>Streptomycetaceae</taxon>
        <taxon>Kitasatospora</taxon>
    </lineage>
</organism>
<dbReference type="RefSeq" id="WP_049650819.1">
    <property type="nucleotide sequence ID" value="NZ_QVIG01000001.1"/>
</dbReference>
<dbReference type="EC" id="3.1.3.89" evidence="5"/>
<dbReference type="PANTHER" id="PTHR11845">
    <property type="entry name" value="5'-DEOXYNUCLEOTIDASE HDDC2"/>
    <property type="match status" value="1"/>
</dbReference>
<sequence length="191" mass="21002">MTDDKQARGTASYLFEAGMLKRAKRQGWWIAGVKDPESIAEHSFRTGVIGAVLAMMEGADPAKVALLCLFHDTQETRVSDIPHISRRYLTAASNERVTADQVSAAHPAVVAGLQALVEEYENAENLEVTVAHDADKLECLIQAVEYREQGYRNVQPWIDSSLGSLKTESAHALAEAALTMTSLEWQKVYLA</sequence>
<dbReference type="GO" id="GO:0046872">
    <property type="term" value="F:metal ion binding"/>
    <property type="evidence" value="ECO:0007669"/>
    <property type="project" value="UniProtKB-KW"/>
</dbReference>
<dbReference type="GO" id="GO:0002953">
    <property type="term" value="F:5'-deoxynucleotidase activity"/>
    <property type="evidence" value="ECO:0007669"/>
    <property type="project" value="UniProtKB-EC"/>
</dbReference>
<evidence type="ECO:0000313" key="10">
    <source>
        <dbReference type="Proteomes" id="UP000263377"/>
    </source>
</evidence>
<dbReference type="Proteomes" id="UP000263377">
    <property type="component" value="Unassembled WGS sequence"/>
</dbReference>
<name>A0A372ZUM2_9ACTN</name>
<dbReference type="AlphaFoldDB" id="A0A372ZUM2"/>
<protein>
    <recommendedName>
        <fullName evidence="5">5'-deoxynucleotidase</fullName>
        <ecNumber evidence="5">3.1.3.89</ecNumber>
    </recommendedName>
</protein>
<evidence type="ECO:0000256" key="5">
    <source>
        <dbReference type="ARBA" id="ARBA00012964"/>
    </source>
</evidence>
<evidence type="ECO:0000256" key="2">
    <source>
        <dbReference type="ARBA" id="ARBA00001936"/>
    </source>
</evidence>
<dbReference type="InterPro" id="IPR039356">
    <property type="entry name" value="YfbR/HDDC2"/>
</dbReference>
<comment type="subunit">
    <text evidence="4">Homodimer.</text>
</comment>
<feature type="domain" description="HD/PDEase" evidence="8">
    <location>
        <begin position="35"/>
        <end position="149"/>
    </location>
</feature>
<keyword evidence="6" id="KW-0479">Metal-binding</keyword>
<keyword evidence="7" id="KW-0378">Hydrolase</keyword>
<gene>
    <name evidence="9" type="ORF">DR950_15135</name>
</gene>
<proteinExistence type="predicted"/>
<dbReference type="InterPro" id="IPR006674">
    <property type="entry name" value="HD_domain"/>
</dbReference>
<evidence type="ECO:0000256" key="3">
    <source>
        <dbReference type="ARBA" id="ARBA00001941"/>
    </source>
</evidence>
<evidence type="ECO:0000313" key="9">
    <source>
        <dbReference type="EMBL" id="RGD58935.1"/>
    </source>
</evidence>
<dbReference type="GO" id="GO:0005737">
    <property type="term" value="C:cytoplasm"/>
    <property type="evidence" value="ECO:0007669"/>
    <property type="project" value="TreeGrafter"/>
</dbReference>
<evidence type="ECO:0000256" key="6">
    <source>
        <dbReference type="ARBA" id="ARBA00022723"/>
    </source>
</evidence>
<reference evidence="9 10" key="1">
    <citation type="submission" date="2018-08" db="EMBL/GenBank/DDBJ databases">
        <title>Diversity &amp; Physiological Properties of Lignin-Decomposing Actinobacteria from Soil.</title>
        <authorList>
            <person name="Roh S.G."/>
            <person name="Kim S.B."/>
        </authorList>
    </citation>
    <scope>NUCLEOTIDE SEQUENCE [LARGE SCALE GENOMIC DNA]</scope>
    <source>
        <strain evidence="9 10">MMS17-GH009</strain>
    </source>
</reference>
<comment type="cofactor">
    <cofactor evidence="3">
        <name>Co(2+)</name>
        <dbReference type="ChEBI" id="CHEBI:48828"/>
    </cofactor>
</comment>
<evidence type="ECO:0000256" key="4">
    <source>
        <dbReference type="ARBA" id="ARBA00011738"/>
    </source>
</evidence>
<dbReference type="Gene3D" id="1.10.3210.10">
    <property type="entry name" value="Hypothetical protein af1432"/>
    <property type="match status" value="1"/>
</dbReference>
<dbReference type="InterPro" id="IPR003607">
    <property type="entry name" value="HD/PDEase_dom"/>
</dbReference>
<evidence type="ECO:0000256" key="1">
    <source>
        <dbReference type="ARBA" id="ARBA00001638"/>
    </source>
</evidence>
<dbReference type="EMBL" id="QVIG01000001">
    <property type="protein sequence ID" value="RGD58935.1"/>
    <property type="molecule type" value="Genomic_DNA"/>
</dbReference>
<dbReference type="SUPFAM" id="SSF109604">
    <property type="entry name" value="HD-domain/PDEase-like"/>
    <property type="match status" value="1"/>
</dbReference>
<dbReference type="SMART" id="SM00471">
    <property type="entry name" value="HDc"/>
    <property type="match status" value="1"/>
</dbReference>
<comment type="catalytic activity">
    <reaction evidence="1">
        <text>a 2'-deoxyribonucleoside 5'-phosphate + H2O = a 2'-deoxyribonucleoside + phosphate</text>
        <dbReference type="Rhea" id="RHEA:36167"/>
        <dbReference type="ChEBI" id="CHEBI:15377"/>
        <dbReference type="ChEBI" id="CHEBI:18274"/>
        <dbReference type="ChEBI" id="CHEBI:43474"/>
        <dbReference type="ChEBI" id="CHEBI:65317"/>
        <dbReference type="EC" id="3.1.3.89"/>
    </reaction>
</comment>
<dbReference type="Pfam" id="PF13023">
    <property type="entry name" value="HD_3"/>
    <property type="match status" value="1"/>
</dbReference>
<evidence type="ECO:0000259" key="8">
    <source>
        <dbReference type="SMART" id="SM00471"/>
    </source>
</evidence>
<dbReference type="PANTHER" id="PTHR11845:SF13">
    <property type="entry name" value="5'-DEOXYNUCLEOTIDASE HDDC2"/>
    <property type="match status" value="1"/>
</dbReference>
<comment type="cofactor">
    <cofactor evidence="2">
        <name>Mn(2+)</name>
        <dbReference type="ChEBI" id="CHEBI:29035"/>
    </cofactor>
</comment>
<evidence type="ECO:0000256" key="7">
    <source>
        <dbReference type="ARBA" id="ARBA00022801"/>
    </source>
</evidence>
<keyword evidence="10" id="KW-1185">Reference proteome</keyword>
<accession>A0A372ZUM2</accession>
<comment type="caution">
    <text evidence="9">The sequence shown here is derived from an EMBL/GenBank/DDBJ whole genome shotgun (WGS) entry which is preliminary data.</text>
</comment>